<keyword evidence="2" id="KW-1185">Reference proteome</keyword>
<dbReference type="GeneID" id="71991841"/>
<dbReference type="Gene3D" id="3.80.10.10">
    <property type="entry name" value="Ribonuclease Inhibitor"/>
    <property type="match status" value="1"/>
</dbReference>
<dbReference type="AlphaFoldDB" id="A0A9Q8PIX1"/>
<dbReference type="Proteomes" id="UP000756132">
    <property type="component" value="Chromosome 10"/>
</dbReference>
<accession>A0A9Q8PIX1</accession>
<evidence type="ECO:0000313" key="1">
    <source>
        <dbReference type="EMBL" id="UJO23283.1"/>
    </source>
</evidence>
<evidence type="ECO:0000313" key="2">
    <source>
        <dbReference type="Proteomes" id="UP000756132"/>
    </source>
</evidence>
<dbReference type="RefSeq" id="XP_047767649.1">
    <property type="nucleotide sequence ID" value="XM_047911111.1"/>
</dbReference>
<dbReference type="OrthoDB" id="3945550at2759"/>
<proteinExistence type="predicted"/>
<gene>
    <name evidence="1" type="ORF">CLAFUR5_11963</name>
</gene>
<organism evidence="1 2">
    <name type="scientific">Passalora fulva</name>
    <name type="common">Tomato leaf mold</name>
    <name type="synonym">Cladosporium fulvum</name>
    <dbReference type="NCBI Taxonomy" id="5499"/>
    <lineage>
        <taxon>Eukaryota</taxon>
        <taxon>Fungi</taxon>
        <taxon>Dikarya</taxon>
        <taxon>Ascomycota</taxon>
        <taxon>Pezizomycotina</taxon>
        <taxon>Dothideomycetes</taxon>
        <taxon>Dothideomycetidae</taxon>
        <taxon>Mycosphaerellales</taxon>
        <taxon>Mycosphaerellaceae</taxon>
        <taxon>Fulvia</taxon>
    </lineage>
</organism>
<sequence length="603" mass="67859">MSSIFDIFNQSRQPDLPLKHNTERIEIPTRRLVAQDAANPSIVSLGHDLIVMILQVLQDAHPPSMRSVKQVSSNFHHLAAYIACNTLKLDLSLKASVATSDRLLRLEQRGLLAAIHRIEVTATDDELAQPMPPSNGNHFAKQDDCKVMYLMRRLLLLMTGLTDLHWPNESISPATLAILKGRAVRLHVKADSYATNNLDRLIDCSNLHSLSVHQNYASARDCLKITGPLKAVLLSCKNLRHLSFDISQPSSGCVVYSVPTEYCGMGFVDGEKPPALESLNVYSYPFRRQQEDGDDDDDDYQFSVGYPGRGTEQEYWIENFDWSRLRVLEVNDASLALGLMSKLPMLEEVSLKHVYPPAAIKEFYSGVPTSLKSIEAQKLSSVGLAGIVRHGSALRKLQLHQHEGWNRDWKEEAIDNSSLMKVRDECPFIEELHLDIGRSGEWPFDILDTIATFPALRSLTIWLELGMGKDEELATPKVTFSSVEDIFKYLRQRSPTQPSKLRELQVYSGSPPGLGHGYPSAMAFWPQYNSMHFRCSLSERDDEAALGIYTTECPELGAQANEYLRGERETFTPSGEYGFMDDTEQVEVAKDGPKSRDEWKAHY</sequence>
<name>A0A9Q8PIX1_PASFU</name>
<dbReference type="SUPFAM" id="SSF52047">
    <property type="entry name" value="RNI-like"/>
    <property type="match status" value="1"/>
</dbReference>
<protein>
    <submittedName>
        <fullName evidence="1">Uncharacterized protein</fullName>
    </submittedName>
</protein>
<dbReference type="InterPro" id="IPR032675">
    <property type="entry name" value="LRR_dom_sf"/>
</dbReference>
<dbReference type="KEGG" id="ffu:CLAFUR5_11963"/>
<reference evidence="1" key="1">
    <citation type="submission" date="2021-12" db="EMBL/GenBank/DDBJ databases">
        <authorList>
            <person name="Zaccaron A."/>
            <person name="Stergiopoulos I."/>
        </authorList>
    </citation>
    <scope>NUCLEOTIDE SEQUENCE</scope>
    <source>
        <strain evidence="1">Race5_Kim</strain>
    </source>
</reference>
<reference evidence="1" key="2">
    <citation type="journal article" date="2022" name="Microb. Genom.">
        <title>A chromosome-scale genome assembly of the tomato pathogen Cladosporium fulvum reveals a compartmentalized genome architecture and the presence of a dispensable chromosome.</title>
        <authorList>
            <person name="Zaccaron A.Z."/>
            <person name="Chen L.H."/>
            <person name="Samaras A."/>
            <person name="Stergiopoulos I."/>
        </authorList>
    </citation>
    <scope>NUCLEOTIDE SEQUENCE</scope>
    <source>
        <strain evidence="1">Race5_Kim</strain>
    </source>
</reference>
<dbReference type="EMBL" id="CP090172">
    <property type="protein sequence ID" value="UJO23283.1"/>
    <property type="molecule type" value="Genomic_DNA"/>
</dbReference>